<comment type="caution">
    <text evidence="1">The sequence shown here is derived from an EMBL/GenBank/DDBJ whole genome shotgun (WGS) entry which is preliminary data.</text>
</comment>
<sequence>MSFSPSIASRAAALAAKTNSVSIKLIDEATVALARCSGVFATGLIEDWSKPNTSPSSLLQLRAQFSNWKGVVGGELLGRYA</sequence>
<gene>
    <name evidence="1" type="ORF">O9K51_10688</name>
</gene>
<evidence type="ECO:0000313" key="2">
    <source>
        <dbReference type="Proteomes" id="UP001163105"/>
    </source>
</evidence>
<accession>A0AB34FCM0</accession>
<name>A0AB34FCM0_9HYPO</name>
<protein>
    <submittedName>
        <fullName evidence="1">SET domain-containing protein</fullName>
    </submittedName>
</protein>
<evidence type="ECO:0000313" key="1">
    <source>
        <dbReference type="EMBL" id="KAJ6436724.1"/>
    </source>
</evidence>
<keyword evidence="2" id="KW-1185">Reference proteome</keyword>
<dbReference type="AlphaFoldDB" id="A0AB34FCM0"/>
<organism evidence="1 2">
    <name type="scientific">Purpureocillium lavendulum</name>
    <dbReference type="NCBI Taxonomy" id="1247861"/>
    <lineage>
        <taxon>Eukaryota</taxon>
        <taxon>Fungi</taxon>
        <taxon>Dikarya</taxon>
        <taxon>Ascomycota</taxon>
        <taxon>Pezizomycotina</taxon>
        <taxon>Sordariomycetes</taxon>
        <taxon>Hypocreomycetidae</taxon>
        <taxon>Hypocreales</taxon>
        <taxon>Ophiocordycipitaceae</taxon>
        <taxon>Purpureocillium</taxon>
    </lineage>
</organism>
<dbReference type="EMBL" id="JAQHRD010000017">
    <property type="protein sequence ID" value="KAJ6436724.1"/>
    <property type="molecule type" value="Genomic_DNA"/>
</dbReference>
<proteinExistence type="predicted"/>
<dbReference type="Proteomes" id="UP001163105">
    <property type="component" value="Unassembled WGS sequence"/>
</dbReference>
<reference evidence="1" key="1">
    <citation type="submission" date="2023-01" db="EMBL/GenBank/DDBJ databases">
        <title>The growth and conidiation of Purpureocillium lavendulum are regulated by nitrogen source and histone H3K14 acetylation.</title>
        <authorList>
            <person name="Tang P."/>
            <person name="Han J."/>
            <person name="Zhang C."/>
            <person name="Tang P."/>
            <person name="Qi F."/>
            <person name="Zhang K."/>
            <person name="Liang L."/>
        </authorList>
    </citation>
    <scope>NUCLEOTIDE SEQUENCE</scope>
    <source>
        <strain evidence="1">YMF1.00683</strain>
    </source>
</reference>